<evidence type="ECO:0000313" key="4">
    <source>
        <dbReference type="EMBL" id="MDW6005424.1"/>
    </source>
</evidence>
<dbReference type="SUPFAM" id="SSF53474">
    <property type="entry name" value="alpha/beta-Hydrolases"/>
    <property type="match status" value="1"/>
</dbReference>
<dbReference type="PANTHER" id="PTHR10272:SF0">
    <property type="entry name" value="PLATELET-ACTIVATING FACTOR ACETYLHYDROLASE"/>
    <property type="match status" value="1"/>
</dbReference>
<reference evidence="4 7" key="2">
    <citation type="submission" date="2023-11" db="EMBL/GenBank/DDBJ databases">
        <title>Plant-associative lifestyle of Vibrio porteresiae and its evolutionary dynamics.</title>
        <authorList>
            <person name="Rameshkumar N."/>
            <person name="Kirti K."/>
        </authorList>
    </citation>
    <scope>NUCLEOTIDE SEQUENCE [LARGE SCALE GENOMIC DNA]</scope>
    <source>
        <strain evidence="4 7">MSSRF38</strain>
    </source>
</reference>
<dbReference type="Proteomes" id="UP001283366">
    <property type="component" value="Unassembled WGS sequence"/>
</dbReference>
<evidence type="ECO:0000313" key="7">
    <source>
        <dbReference type="Proteomes" id="UP001283366"/>
    </source>
</evidence>
<dbReference type="InterPro" id="IPR016986">
    <property type="entry name" value="UCP031982_abhydr"/>
</dbReference>
<organism evidence="5 6">
    <name type="scientific">Vibrio mangrovi</name>
    <dbReference type="NCBI Taxonomy" id="474394"/>
    <lineage>
        <taxon>Bacteria</taxon>
        <taxon>Pseudomonadati</taxon>
        <taxon>Pseudomonadota</taxon>
        <taxon>Gammaproteobacteria</taxon>
        <taxon>Vibrionales</taxon>
        <taxon>Vibrionaceae</taxon>
        <taxon>Vibrio</taxon>
    </lineage>
</organism>
<dbReference type="EMBL" id="JAWRCO010000002">
    <property type="protein sequence ID" value="MDW6005424.1"/>
    <property type="molecule type" value="Genomic_DNA"/>
</dbReference>
<evidence type="ECO:0000313" key="5">
    <source>
        <dbReference type="EMBL" id="SMS02136.1"/>
    </source>
</evidence>
<keyword evidence="7" id="KW-1185">Reference proteome</keyword>
<dbReference type="RefSeq" id="WP_087482158.1">
    <property type="nucleotide sequence ID" value="NZ_AP024884.1"/>
</dbReference>
<dbReference type="AlphaFoldDB" id="A0A1Y6IWW4"/>
<accession>A0A1Y6IWW4</accession>
<sequence length="320" mass="35026">MFTQAYEVGYRKHQVVFQKANDAFPMAVLYPATSGAKLVDFGPFKLRVSIGGDVAQGKFPLVVLSHGSGGSSLSYKDIAISLVQNGFIVAMPLHPGNNYLDNSMAGSVSNYINRPKHISLAIDNLLSTPYIHNHIESEKIAVIGHSVGGYSALAAAGGIANTSHIIKLCESHLSLSDPYCLPVRENSIYPQLINSPGDARIKALVLMAPVGILFRSKSSLDRIHIPILLLRAEKDKELTEPYNSEVIIENIKDKNQLTYKIIKNAGHYSFLTSYPEYLKSELGDVAQDPEGFDRAEFQKRLGADVVKYLSETLAVSPNHD</sequence>
<proteinExistence type="predicted"/>
<keyword evidence="3" id="KW-0443">Lipid metabolism</keyword>
<dbReference type="Gene3D" id="3.40.50.1820">
    <property type="entry name" value="alpha/beta hydrolase"/>
    <property type="match status" value="1"/>
</dbReference>
<name>A0A1Y6IWW4_9VIBR</name>
<keyword evidence="2" id="KW-0442">Lipid degradation</keyword>
<evidence type="ECO:0000256" key="1">
    <source>
        <dbReference type="ARBA" id="ARBA00022801"/>
    </source>
</evidence>
<reference evidence="5 6" key="1">
    <citation type="submission" date="2017-05" db="EMBL/GenBank/DDBJ databases">
        <authorList>
            <person name="Song R."/>
            <person name="Chenine A.L."/>
            <person name="Ruprecht R.M."/>
        </authorList>
    </citation>
    <scope>NUCLEOTIDE SEQUENCE [LARGE SCALE GENOMIC DNA]</scope>
    <source>
        <strain evidence="5 6">CECT 7927</strain>
    </source>
</reference>
<dbReference type="GO" id="GO:0016042">
    <property type="term" value="P:lipid catabolic process"/>
    <property type="evidence" value="ECO:0007669"/>
    <property type="project" value="UniProtKB-KW"/>
</dbReference>
<protein>
    <submittedName>
        <fullName evidence="5">Alpha/beta hydrolase family protein</fullName>
    </submittedName>
</protein>
<dbReference type="PANTHER" id="PTHR10272">
    <property type="entry name" value="PLATELET-ACTIVATING FACTOR ACETYLHYDROLASE"/>
    <property type="match status" value="1"/>
</dbReference>
<evidence type="ECO:0000256" key="2">
    <source>
        <dbReference type="ARBA" id="ARBA00022963"/>
    </source>
</evidence>
<dbReference type="InterPro" id="IPR029058">
    <property type="entry name" value="AB_hydrolase_fold"/>
</dbReference>
<dbReference type="InterPro" id="IPR017395">
    <property type="entry name" value="Chlorophyllase-like"/>
</dbReference>
<keyword evidence="1 5" id="KW-0378">Hydrolase</keyword>
<gene>
    <name evidence="4" type="ORF">SBX37_21370</name>
    <name evidence="5" type="ORF">VIM7927_03454</name>
</gene>
<dbReference type="GO" id="GO:0003847">
    <property type="term" value="F:1-alkyl-2-acetylglycerophosphocholine esterase activity"/>
    <property type="evidence" value="ECO:0007669"/>
    <property type="project" value="TreeGrafter"/>
</dbReference>
<evidence type="ECO:0000256" key="3">
    <source>
        <dbReference type="ARBA" id="ARBA00023098"/>
    </source>
</evidence>
<evidence type="ECO:0000313" key="6">
    <source>
        <dbReference type="Proteomes" id="UP000196125"/>
    </source>
</evidence>
<dbReference type="Pfam" id="PF07224">
    <property type="entry name" value="Chlorophyllase"/>
    <property type="match status" value="1"/>
</dbReference>
<dbReference type="PIRSF" id="PIRSF031982">
    <property type="entry name" value="UCP031982_abhydr"/>
    <property type="match status" value="1"/>
</dbReference>
<dbReference type="Proteomes" id="UP000196125">
    <property type="component" value="Unassembled WGS sequence"/>
</dbReference>
<dbReference type="EMBL" id="FXXI01000008">
    <property type="protein sequence ID" value="SMS02136.1"/>
    <property type="molecule type" value="Genomic_DNA"/>
</dbReference>